<dbReference type="GO" id="GO:0004866">
    <property type="term" value="F:endopeptidase inhibitor activity"/>
    <property type="evidence" value="ECO:0007669"/>
    <property type="project" value="InterPro"/>
</dbReference>
<reference evidence="4 5" key="1">
    <citation type="submission" date="2019-11" db="EMBL/GenBank/DDBJ databases">
        <title>Pedobacter sp. HMF7056 Genome sequencing and assembly.</title>
        <authorList>
            <person name="Kang H."/>
            <person name="Kim H."/>
            <person name="Joh K."/>
        </authorList>
    </citation>
    <scope>NUCLEOTIDE SEQUENCE [LARGE SCALE GENOMIC DNA]</scope>
    <source>
        <strain evidence="4 5">HMF7056</strain>
    </source>
</reference>
<evidence type="ECO:0000256" key="1">
    <source>
        <dbReference type="ARBA" id="ARBA00010556"/>
    </source>
</evidence>
<comment type="caution">
    <text evidence="4">The sequence shown here is derived from an EMBL/GenBank/DDBJ whole genome shotgun (WGS) entry which is preliminary data.</text>
</comment>
<feature type="chain" id="PRO_5029878603" description="Alpha-2-macroglobulin domain-containing protein" evidence="2">
    <location>
        <begin position="29"/>
        <end position="2026"/>
    </location>
</feature>
<dbReference type="Gene3D" id="1.50.10.20">
    <property type="match status" value="1"/>
</dbReference>
<evidence type="ECO:0000256" key="2">
    <source>
        <dbReference type="SAM" id="SignalP"/>
    </source>
</evidence>
<dbReference type="Pfam" id="PF17973">
    <property type="entry name" value="bMG10"/>
    <property type="match status" value="1"/>
</dbReference>
<proteinExistence type="inferred from homology"/>
<dbReference type="InterPro" id="IPR008930">
    <property type="entry name" value="Terpenoid_cyclase/PrenylTrfase"/>
</dbReference>
<organism evidence="4 5">
    <name type="scientific">Hufsiella ginkgonis</name>
    <dbReference type="NCBI Taxonomy" id="2695274"/>
    <lineage>
        <taxon>Bacteria</taxon>
        <taxon>Pseudomonadati</taxon>
        <taxon>Bacteroidota</taxon>
        <taxon>Sphingobacteriia</taxon>
        <taxon>Sphingobacteriales</taxon>
        <taxon>Sphingobacteriaceae</taxon>
        <taxon>Hufsiella</taxon>
    </lineage>
</organism>
<keyword evidence="2" id="KW-0732">Signal</keyword>
<dbReference type="Proteomes" id="UP000451233">
    <property type="component" value="Unassembled WGS sequence"/>
</dbReference>
<dbReference type="Gene3D" id="2.20.130.20">
    <property type="match status" value="1"/>
</dbReference>
<evidence type="ECO:0000313" key="4">
    <source>
        <dbReference type="EMBL" id="MXV13821.1"/>
    </source>
</evidence>
<evidence type="ECO:0000313" key="5">
    <source>
        <dbReference type="Proteomes" id="UP000451233"/>
    </source>
</evidence>
<feature type="signal peptide" evidence="2">
    <location>
        <begin position="1"/>
        <end position="28"/>
    </location>
</feature>
<comment type="similarity">
    <text evidence="1">Belongs to the protease inhibitor I39 (alpha-2-macroglobulin) family. Bacterial alpha-2-macroglobulin subfamily.</text>
</comment>
<accession>A0A7K1XS44</accession>
<gene>
    <name evidence="4" type="ORF">GS398_00770</name>
</gene>
<dbReference type="Gene3D" id="2.60.40.1930">
    <property type="match status" value="1"/>
</dbReference>
<feature type="domain" description="Alpha-2-macroglobulin" evidence="3">
    <location>
        <begin position="1260"/>
        <end position="1350"/>
    </location>
</feature>
<dbReference type="RefSeq" id="WP_160904849.1">
    <property type="nucleotide sequence ID" value="NZ_WVHS01000001.1"/>
</dbReference>
<sequence length="2026" mass="228442">MFHFSRCRRFLTTILCSCALFPGNAGFAQDKPFEKLVKKIDSLATIGLAGSAFKQVDSLYIFAQEKKDPVMLVRAAIYKMIFLSYLEEDALPAVIDGLRTDIGRAAYPGKAVLQSLLAETYWRYYQQNRYKFSQRATMEKPGTDYTRWDLRTLVREISAIYKYSLSQEKLLKDIPVSTFAGALKGDKLTRKYRPTLYDLLLHRALDFFLSEDSYMPGANDGVLFDDPRSFGDSRSFASLIISRKDTSLLAYSGAVLLQQGTAFHLESDRPEALADLDLRRLEFVWRRSRISQKDSLYMQALRKMATGQGSFTVAADALVLMAKYEKQNRRFRNAVPYLLEAIARYPGSQGAGNAAIMLDEIRERKLNLQVENINLPGKPILALLGYRNPLPVSLKIYRVTVAMLRAYNKERSNSYGRSPGRKELNWIQALPPVQEKEITPPDPGDYSDHSVEIDIQPLEAGRYIVAVTGADTLLTVTGSFHVSEMAALNRALVSGQREVMVVNRQTGKPVNNVQVTVEYANDKSFTRTVKGTTTAGRFRFAAAEYAYGMGTLILVKGKDTLLQDNGYYGDGGYDRNADSPVIQTTLITDRQIYRPGQTIWFKGYQLSRQVNKSVLVKNEPVELKITGINGKELGTMPFVTNDFGSFSGSFMLPQVLQGGMVTLRTKSGQVGVMIEEYKRPTFQVKLDPVKEAYHINDSIKVTGRVVAFSGYGLSNARIAYRVTRTTSARDYPDYRYNALPPVEIRTDTILTDAGGTFTIRFRAAADDTLSRNVHTFLVSADVTDGSGETRPASVSIAVAKQVLRLSTNIRPTILPADSLKFIYQLRNLGNHRIAGKLDVKVFSLKSPGQPVNERFWNMPDQHLMSREYFERNFPLYDYSGDRAFPRWVKQQQVADFKLTADTTGYPLLDLALLRKRPAGMYRVEIAARTARGDTISTIAFLNVLEYGAAVLTRENWVVPAVVSGKAGQQAEIWAGNGEKNNVFVEVYDGRNLLSEEWLQAGEKQLRKTIAIRENSDRLRVNVLMMTDNRVYNWSGRITLVQPENPLRLTFSSFRDKLQPGDKEQWEMKITGQDEGETAEMVAGLYDASLDDLLSTMPWPANLSTYNRYYPDYNRWQAEDYNRVAFIRPIYSFYRSFPLSERNYETLNLFGYSYYGGYNSAYRWYLTRVRDVKLQGGFNSSDMLNEMTAGYGAQAKKSVVGSIAAMAPMMYDELKEVSLRQEVEALNAREAPLKEANVTEDNSIHEMTEPLVTIRKNFNETAFFYPNLRTDEKGMVTIGFTIPDALTRWKFRALAHTKDLQSGYLQKEAITQKQLMISANMPRFLREGDTVTVSARLANLTGETIKGQTELRLFNAINMQPVQLLRNPASAKQAFEIAARTTRPVSFTFIIPAGLDALTYNIRAISALHTDGEENTVPVLPNRVPVTESMPLMVRAGQQQTFTFDRFVKQASGTLINKTLTFEFTSNPVWYAVQALPYLSEVPYECSEQVFSRYYANTLARQIVNTLPQIKPVFERWKDNGASSLLSNLEKNQELKAVLVEETPWLRDAESESEQQRRIALLFDLNNMSNALAENLSKLSKMQRPDGGFPWFTGSLYADQYITQHILAGMGQLTVIDSVNAGTALKPVALKTLDFVDEKIIENYRYDKRGASKSLWQGSIVIHAWYARSYFARVAMKPALKEAFEGYINLTRAIWNKCSAYEQAMIALTLLRYQQPALPAMIVRSLKDTAKHTGEMGMYWPVNQLGYAWNQSPVEVQAVIMELFAEAGENAGDIEEMKIWLLRKKQTSNWKTTKATAAACYALLMRGSNLLAETAVPEIKLGGHPLTALKPSLVAETGTGYLKTAWTGEDIKPLLGNVAVKNTGKTISWGALHWQYLENPDKLPASLSAMKLERKYYILKYTANGPVLTAVDAQHIPKVGDELKVVINIVADRDYEYVHLKDLRPAGTEPSAVLSGYKYQDQLYYYQVTKDVSTNFFFNYLPRGNYVVEYRLRVSQPGNFSAGFASMQSVYAPEFNAHGEGSRVVFR</sequence>
<dbReference type="Pfam" id="PF00207">
    <property type="entry name" value="A2M"/>
    <property type="match status" value="1"/>
</dbReference>
<name>A0A7K1XS44_9SPHI</name>
<dbReference type="PANTHER" id="PTHR40094:SF1">
    <property type="entry name" value="UBIQUITIN DOMAIN-CONTAINING PROTEIN"/>
    <property type="match status" value="1"/>
</dbReference>
<dbReference type="Pfam" id="PF01835">
    <property type="entry name" value="MG2"/>
    <property type="match status" value="1"/>
</dbReference>
<dbReference type="InterPro" id="IPR002890">
    <property type="entry name" value="MG2"/>
</dbReference>
<dbReference type="InterPro" id="IPR051802">
    <property type="entry name" value="YfhM-like"/>
</dbReference>
<dbReference type="InterPro" id="IPR041246">
    <property type="entry name" value="Bact_MG10"/>
</dbReference>
<dbReference type="InterPro" id="IPR001599">
    <property type="entry name" value="Macroglobln_a2"/>
</dbReference>
<dbReference type="SUPFAM" id="SSF48239">
    <property type="entry name" value="Terpenoid cyclases/Protein prenyltransferases"/>
    <property type="match status" value="1"/>
</dbReference>
<keyword evidence="5" id="KW-1185">Reference proteome</keyword>
<dbReference type="SMART" id="SM01360">
    <property type="entry name" value="A2M"/>
    <property type="match status" value="1"/>
</dbReference>
<dbReference type="PANTHER" id="PTHR40094">
    <property type="entry name" value="ALPHA-2-MACROGLOBULIN HOMOLOG"/>
    <property type="match status" value="1"/>
</dbReference>
<evidence type="ECO:0000259" key="3">
    <source>
        <dbReference type="SMART" id="SM01360"/>
    </source>
</evidence>
<dbReference type="EMBL" id="WVHS01000001">
    <property type="protein sequence ID" value="MXV13821.1"/>
    <property type="molecule type" value="Genomic_DNA"/>
</dbReference>
<protein>
    <recommendedName>
        <fullName evidence="3">Alpha-2-macroglobulin domain-containing protein</fullName>
    </recommendedName>
</protein>